<reference evidence="4 5" key="2">
    <citation type="journal article" date="2007" name="PLoS Biol.">
        <title>Principles of genome evolution in the Drosophila melanogaster species group.</title>
        <authorList>
            <person name="Ranz J.M."/>
            <person name="Maurin D."/>
            <person name="Chan Y.S."/>
            <person name="von Grotthuss M."/>
            <person name="Hillier L.W."/>
            <person name="Roote J."/>
            <person name="Ashburner M."/>
            <person name="Bergman C.M."/>
        </authorList>
    </citation>
    <scope>NUCLEOTIDE SEQUENCE [LARGE SCALE GENOMIC DNA]</scope>
    <source>
        <strain evidence="5">Tai18E2 / Tucson 14021-0261.01</strain>
    </source>
</reference>
<dbReference type="AlphaFoldDB" id="B4P2T0"/>
<evidence type="ECO:0000256" key="1">
    <source>
        <dbReference type="PROSITE-ProRule" id="PRU00497"/>
    </source>
</evidence>
<organism evidence="4 5">
    <name type="scientific">Drosophila yakuba</name>
    <name type="common">Fruit fly</name>
    <dbReference type="NCBI Taxonomy" id="7245"/>
    <lineage>
        <taxon>Eukaryota</taxon>
        <taxon>Metazoa</taxon>
        <taxon>Ecdysozoa</taxon>
        <taxon>Arthropoda</taxon>
        <taxon>Hexapoda</taxon>
        <taxon>Insecta</taxon>
        <taxon>Pterygota</taxon>
        <taxon>Neoptera</taxon>
        <taxon>Endopterygota</taxon>
        <taxon>Diptera</taxon>
        <taxon>Brachycera</taxon>
        <taxon>Muscomorpha</taxon>
        <taxon>Ephydroidea</taxon>
        <taxon>Drosophilidae</taxon>
        <taxon>Drosophila</taxon>
        <taxon>Sophophora</taxon>
    </lineage>
</organism>
<dbReference type="OrthoDB" id="6493579at2759"/>
<reference evidence="4 5" key="1">
    <citation type="journal article" date="2007" name="Nature">
        <title>Evolution of genes and genomes on the Drosophila phylogeny.</title>
        <authorList>
            <consortium name="Drosophila 12 Genomes Consortium"/>
            <person name="Clark A.G."/>
            <person name="Eisen M.B."/>
            <person name="Smith D.R."/>
            <person name="Bergman C.M."/>
            <person name="Oliver B."/>
            <person name="Markow T.A."/>
            <person name="Kaufman T.C."/>
            <person name="Kellis M."/>
            <person name="Gelbart W."/>
            <person name="Iyer V.N."/>
            <person name="Pollard D.A."/>
            <person name="Sackton T.B."/>
            <person name="Larracuente A.M."/>
            <person name="Singh N.D."/>
            <person name="Abad J.P."/>
            <person name="Abt D.N."/>
            <person name="Adryan B."/>
            <person name="Aguade M."/>
            <person name="Akashi H."/>
            <person name="Anderson W.W."/>
            <person name="Aquadro C.F."/>
            <person name="Ardell D.H."/>
            <person name="Arguello R."/>
            <person name="Artieri C.G."/>
            <person name="Barbash D.A."/>
            <person name="Barker D."/>
            <person name="Barsanti P."/>
            <person name="Batterham P."/>
            <person name="Batzoglou S."/>
            <person name="Begun D."/>
            <person name="Bhutkar A."/>
            <person name="Blanco E."/>
            <person name="Bosak S.A."/>
            <person name="Bradley R.K."/>
            <person name="Brand A.D."/>
            <person name="Brent M.R."/>
            <person name="Brooks A.N."/>
            <person name="Brown R.H."/>
            <person name="Butlin R.K."/>
            <person name="Caggese C."/>
            <person name="Calvi B.R."/>
            <person name="Bernardo de Carvalho A."/>
            <person name="Caspi A."/>
            <person name="Castrezana S."/>
            <person name="Celniker S.E."/>
            <person name="Chang J.L."/>
            <person name="Chapple C."/>
            <person name="Chatterji S."/>
            <person name="Chinwalla A."/>
            <person name="Civetta A."/>
            <person name="Clifton S.W."/>
            <person name="Comeron J.M."/>
            <person name="Costello J.C."/>
            <person name="Coyne J.A."/>
            <person name="Daub J."/>
            <person name="David R.G."/>
            <person name="Delcher A.L."/>
            <person name="Delehaunty K."/>
            <person name="Do C.B."/>
            <person name="Ebling H."/>
            <person name="Edwards K."/>
            <person name="Eickbush T."/>
            <person name="Evans J.D."/>
            <person name="Filipski A."/>
            <person name="Findeiss S."/>
            <person name="Freyhult E."/>
            <person name="Fulton L."/>
            <person name="Fulton R."/>
            <person name="Garcia A.C."/>
            <person name="Gardiner A."/>
            <person name="Garfield D.A."/>
            <person name="Garvin B.E."/>
            <person name="Gibson G."/>
            <person name="Gilbert D."/>
            <person name="Gnerre S."/>
            <person name="Godfrey J."/>
            <person name="Good R."/>
            <person name="Gotea V."/>
            <person name="Gravely B."/>
            <person name="Greenberg A.J."/>
            <person name="Griffiths-Jones S."/>
            <person name="Gross S."/>
            <person name="Guigo R."/>
            <person name="Gustafson E.A."/>
            <person name="Haerty W."/>
            <person name="Hahn M.W."/>
            <person name="Halligan D.L."/>
            <person name="Halpern A.L."/>
            <person name="Halter G.M."/>
            <person name="Han M.V."/>
            <person name="Heger A."/>
            <person name="Hillier L."/>
            <person name="Hinrichs A.S."/>
            <person name="Holmes I."/>
            <person name="Hoskins R.A."/>
            <person name="Hubisz M.J."/>
            <person name="Hultmark D."/>
            <person name="Huntley M.A."/>
            <person name="Jaffe D.B."/>
            <person name="Jagadeeshan S."/>
            <person name="Jeck W.R."/>
            <person name="Johnson J."/>
            <person name="Jones C.D."/>
            <person name="Jordan W.C."/>
            <person name="Karpen G.H."/>
            <person name="Kataoka E."/>
            <person name="Keightley P.D."/>
            <person name="Kheradpour P."/>
            <person name="Kirkness E.F."/>
            <person name="Koerich L.B."/>
            <person name="Kristiansen K."/>
            <person name="Kudrna D."/>
            <person name="Kulathinal R.J."/>
            <person name="Kumar S."/>
            <person name="Kwok R."/>
            <person name="Lander E."/>
            <person name="Langley C.H."/>
            <person name="Lapoint R."/>
            <person name="Lazzaro B.P."/>
            <person name="Lee S.J."/>
            <person name="Levesque L."/>
            <person name="Li R."/>
            <person name="Lin C.F."/>
            <person name="Lin M.F."/>
            <person name="Lindblad-Toh K."/>
            <person name="Llopart A."/>
            <person name="Long M."/>
            <person name="Low L."/>
            <person name="Lozovsky E."/>
            <person name="Lu J."/>
            <person name="Luo M."/>
            <person name="Machado C.A."/>
            <person name="Makalowski W."/>
            <person name="Marzo M."/>
            <person name="Matsuda M."/>
            <person name="Matzkin L."/>
            <person name="McAllister B."/>
            <person name="McBride C.S."/>
            <person name="McKernan B."/>
            <person name="McKernan K."/>
            <person name="Mendez-Lago M."/>
            <person name="Minx P."/>
            <person name="Mollenhauer M.U."/>
            <person name="Montooth K."/>
            <person name="Mount S.M."/>
            <person name="Mu X."/>
            <person name="Myers E."/>
            <person name="Negre B."/>
            <person name="Newfeld S."/>
            <person name="Nielsen R."/>
            <person name="Noor M.A."/>
            <person name="O'Grady P."/>
            <person name="Pachter L."/>
            <person name="Papaceit M."/>
            <person name="Parisi M.J."/>
            <person name="Parisi M."/>
            <person name="Parts L."/>
            <person name="Pedersen J.S."/>
            <person name="Pesole G."/>
            <person name="Phillippy A.M."/>
            <person name="Ponting C.P."/>
            <person name="Pop M."/>
            <person name="Porcelli D."/>
            <person name="Powell J.R."/>
            <person name="Prohaska S."/>
            <person name="Pruitt K."/>
            <person name="Puig M."/>
            <person name="Quesneville H."/>
            <person name="Ram K.R."/>
            <person name="Rand D."/>
            <person name="Rasmussen M.D."/>
            <person name="Reed L.K."/>
            <person name="Reenan R."/>
            <person name="Reily A."/>
            <person name="Remington K.A."/>
            <person name="Rieger T.T."/>
            <person name="Ritchie M.G."/>
            <person name="Robin C."/>
            <person name="Rogers Y.H."/>
            <person name="Rohde C."/>
            <person name="Rozas J."/>
            <person name="Rubenfield M.J."/>
            <person name="Ruiz A."/>
            <person name="Russo S."/>
            <person name="Salzberg S.L."/>
            <person name="Sanchez-Gracia A."/>
            <person name="Saranga D.J."/>
            <person name="Sato H."/>
            <person name="Schaeffer S.W."/>
            <person name="Schatz M.C."/>
            <person name="Schlenke T."/>
            <person name="Schwartz R."/>
            <person name="Segarra C."/>
            <person name="Singh R.S."/>
            <person name="Sirot L."/>
            <person name="Sirota M."/>
            <person name="Sisneros N.B."/>
            <person name="Smith C.D."/>
            <person name="Smith T.F."/>
            <person name="Spieth J."/>
            <person name="Stage D.E."/>
            <person name="Stark A."/>
            <person name="Stephan W."/>
            <person name="Strausberg R.L."/>
            <person name="Strempel S."/>
            <person name="Sturgill D."/>
            <person name="Sutton G."/>
            <person name="Sutton G.G."/>
            <person name="Tao W."/>
            <person name="Teichmann S."/>
            <person name="Tobari Y.N."/>
            <person name="Tomimura Y."/>
            <person name="Tsolas J.M."/>
            <person name="Valente V.L."/>
            <person name="Venter E."/>
            <person name="Venter J.C."/>
            <person name="Vicario S."/>
            <person name="Vieira F.G."/>
            <person name="Vilella A.J."/>
            <person name="Villasante A."/>
            <person name="Walenz B."/>
            <person name="Wang J."/>
            <person name="Wasserman M."/>
            <person name="Watts T."/>
            <person name="Wilson D."/>
            <person name="Wilson R.K."/>
            <person name="Wing R.A."/>
            <person name="Wolfner M.F."/>
            <person name="Wong A."/>
            <person name="Wong G.K."/>
            <person name="Wu C.I."/>
            <person name="Wu G."/>
            <person name="Yamamoto D."/>
            <person name="Yang H.P."/>
            <person name="Yang S.P."/>
            <person name="Yorke J.A."/>
            <person name="Yoshida K."/>
            <person name="Zdobnov E."/>
            <person name="Zhang P."/>
            <person name="Zhang Y."/>
            <person name="Zimin A.V."/>
            <person name="Baldwin J."/>
            <person name="Abdouelleil A."/>
            <person name="Abdulkadir J."/>
            <person name="Abebe A."/>
            <person name="Abera B."/>
            <person name="Abreu J."/>
            <person name="Acer S.C."/>
            <person name="Aftuck L."/>
            <person name="Alexander A."/>
            <person name="An P."/>
            <person name="Anderson E."/>
            <person name="Anderson S."/>
            <person name="Arachi H."/>
            <person name="Azer M."/>
            <person name="Bachantsang P."/>
            <person name="Barry A."/>
            <person name="Bayul T."/>
            <person name="Berlin A."/>
            <person name="Bessette D."/>
            <person name="Bloom T."/>
            <person name="Blye J."/>
            <person name="Boguslavskiy L."/>
            <person name="Bonnet C."/>
            <person name="Boukhgalter B."/>
            <person name="Bourzgui I."/>
            <person name="Brown A."/>
            <person name="Cahill P."/>
            <person name="Channer S."/>
            <person name="Cheshatsang Y."/>
            <person name="Chuda L."/>
            <person name="Citroen M."/>
            <person name="Collymore A."/>
            <person name="Cooke P."/>
            <person name="Costello M."/>
            <person name="D'Aco K."/>
            <person name="Daza R."/>
            <person name="De Haan G."/>
            <person name="DeGray S."/>
            <person name="DeMaso C."/>
            <person name="Dhargay N."/>
            <person name="Dooley K."/>
            <person name="Dooley E."/>
            <person name="Doricent M."/>
            <person name="Dorje P."/>
            <person name="Dorjee K."/>
            <person name="Dupes A."/>
            <person name="Elong R."/>
            <person name="Falk J."/>
            <person name="Farina A."/>
            <person name="Faro S."/>
            <person name="Ferguson D."/>
            <person name="Fisher S."/>
            <person name="Foley C.D."/>
            <person name="Franke A."/>
            <person name="Friedrich D."/>
            <person name="Gadbois L."/>
            <person name="Gearin G."/>
            <person name="Gearin C.R."/>
            <person name="Giannoukos G."/>
            <person name="Goode T."/>
            <person name="Graham J."/>
            <person name="Grandbois E."/>
            <person name="Grewal S."/>
            <person name="Gyaltsen K."/>
            <person name="Hafez N."/>
            <person name="Hagos B."/>
            <person name="Hall J."/>
            <person name="Henson C."/>
            <person name="Hollinger A."/>
            <person name="Honan T."/>
            <person name="Huard M.D."/>
            <person name="Hughes L."/>
            <person name="Hurhula B."/>
            <person name="Husby M.E."/>
            <person name="Kamat A."/>
            <person name="Kanga B."/>
            <person name="Kashin S."/>
            <person name="Khazanovich D."/>
            <person name="Kisner P."/>
            <person name="Lance K."/>
            <person name="Lara M."/>
            <person name="Lee W."/>
            <person name="Lennon N."/>
            <person name="Letendre F."/>
            <person name="LeVine R."/>
            <person name="Lipovsky A."/>
            <person name="Liu X."/>
            <person name="Liu J."/>
            <person name="Liu S."/>
            <person name="Lokyitsang T."/>
            <person name="Lokyitsang Y."/>
            <person name="Lubonja R."/>
            <person name="Lui A."/>
            <person name="MacDonald P."/>
            <person name="Magnisalis V."/>
            <person name="Maru K."/>
            <person name="Matthews C."/>
            <person name="McCusker W."/>
            <person name="McDonough S."/>
            <person name="Mehta T."/>
            <person name="Meldrim J."/>
            <person name="Meneus L."/>
            <person name="Mihai O."/>
            <person name="Mihalev A."/>
            <person name="Mihova T."/>
            <person name="Mittelman R."/>
            <person name="Mlenga V."/>
            <person name="Montmayeur A."/>
            <person name="Mulrain L."/>
            <person name="Navidi A."/>
            <person name="Naylor J."/>
            <person name="Negash T."/>
            <person name="Nguyen T."/>
            <person name="Nguyen N."/>
            <person name="Nicol R."/>
            <person name="Norbu C."/>
            <person name="Norbu N."/>
            <person name="Novod N."/>
            <person name="O'Neill B."/>
            <person name="Osman S."/>
            <person name="Markiewicz E."/>
            <person name="Oyono O.L."/>
            <person name="Patti C."/>
            <person name="Phunkhang P."/>
            <person name="Pierre F."/>
            <person name="Priest M."/>
            <person name="Raghuraman S."/>
            <person name="Rege F."/>
            <person name="Reyes R."/>
            <person name="Rise C."/>
            <person name="Rogov P."/>
            <person name="Ross K."/>
            <person name="Ryan E."/>
            <person name="Settipalli S."/>
            <person name="Shea T."/>
            <person name="Sherpa N."/>
            <person name="Shi L."/>
            <person name="Shih D."/>
            <person name="Sparrow T."/>
            <person name="Spaulding J."/>
            <person name="Stalker J."/>
            <person name="Stange-Thomann N."/>
            <person name="Stavropoulos S."/>
            <person name="Stone C."/>
            <person name="Strader C."/>
            <person name="Tesfaye S."/>
            <person name="Thomson T."/>
            <person name="Thoulutsang Y."/>
            <person name="Thoulutsang D."/>
            <person name="Topham K."/>
            <person name="Topping I."/>
            <person name="Tsamla T."/>
            <person name="Vassiliev H."/>
            <person name="Vo A."/>
            <person name="Wangchuk T."/>
            <person name="Wangdi T."/>
            <person name="Weiand M."/>
            <person name="Wilkinson J."/>
            <person name="Wilson A."/>
            <person name="Yadav S."/>
            <person name="Young G."/>
            <person name="Yu Q."/>
            <person name="Zembek L."/>
            <person name="Zhong D."/>
            <person name="Zimmer A."/>
            <person name="Zwirko Z."/>
            <person name="Jaffe D.B."/>
            <person name="Alvarez P."/>
            <person name="Brockman W."/>
            <person name="Butler J."/>
            <person name="Chin C."/>
            <person name="Gnerre S."/>
            <person name="Grabherr M."/>
            <person name="Kleber M."/>
            <person name="Mauceli E."/>
            <person name="MacCallum I."/>
        </authorList>
    </citation>
    <scope>NUCLEOTIDE SEQUENCE [LARGE SCALE GENOMIC DNA]</scope>
    <source>
        <strain evidence="5">Tai18E2 / Tucson 14021-0261.01</strain>
    </source>
</reference>
<dbReference type="InterPro" id="IPR050468">
    <property type="entry name" value="Cuticle_Struct_Prot"/>
</dbReference>
<dbReference type="PROSITE" id="PS51155">
    <property type="entry name" value="CHIT_BIND_RR_2"/>
    <property type="match status" value="1"/>
</dbReference>
<keyword evidence="3" id="KW-0732">Signal</keyword>
<dbReference type="GO" id="GO:0062129">
    <property type="term" value="C:chitin-based extracellular matrix"/>
    <property type="evidence" value="ECO:0007669"/>
    <property type="project" value="TreeGrafter"/>
</dbReference>
<evidence type="ECO:0000256" key="3">
    <source>
        <dbReference type="SAM" id="SignalP"/>
    </source>
</evidence>
<dbReference type="HOGENOM" id="CLU_065450_3_1_1"/>
<dbReference type="KEGG" id="dya:Dyak_GE23034"/>
<proteinExistence type="predicted"/>
<evidence type="ECO:0000313" key="5">
    <source>
        <dbReference type="Proteomes" id="UP000002282"/>
    </source>
</evidence>
<feature type="region of interest" description="Disordered" evidence="2">
    <location>
        <begin position="67"/>
        <end position="95"/>
    </location>
</feature>
<evidence type="ECO:0000256" key="2">
    <source>
        <dbReference type="SAM" id="MobiDB-lite"/>
    </source>
</evidence>
<evidence type="ECO:0000313" key="4">
    <source>
        <dbReference type="EMBL" id="EDW89341.1"/>
    </source>
</evidence>
<dbReference type="Pfam" id="PF00379">
    <property type="entry name" value="Chitin_bind_4"/>
    <property type="match status" value="1"/>
</dbReference>
<dbReference type="GO" id="GO:0008010">
    <property type="term" value="F:structural constituent of chitin-based larval cuticle"/>
    <property type="evidence" value="ECO:0007669"/>
    <property type="project" value="TreeGrafter"/>
</dbReference>
<dbReference type="EMBL" id="CM000157">
    <property type="protein sequence ID" value="EDW89341.1"/>
    <property type="molecule type" value="Genomic_DNA"/>
</dbReference>
<gene>
    <name evidence="4" type="primary">Dyak\GE23034</name>
    <name evidence="4" type="synonym">dyak_GLEANR_680</name>
    <name evidence="4" type="synonym">GE23034</name>
    <name evidence="4" type="ORF">Dyak_GE23034</name>
</gene>
<sequence>MFKIVLVCALVALVAANEVAAAKQLVKGSAASATGDVDGNIVGVYSLTSQDGEQVLLTYAADENGFQSNRLPTPHPTPEAIARPLEWLESHPSAP</sequence>
<keyword evidence="5" id="KW-1185">Reference proteome</keyword>
<keyword evidence="1" id="KW-0193">Cuticle</keyword>
<protein>
    <recommendedName>
        <fullName evidence="6">Drosophila melanogaster</fullName>
    </recommendedName>
</protein>
<dbReference type="PhylomeDB" id="B4P2T0"/>
<dbReference type="InterPro" id="IPR000618">
    <property type="entry name" value="Insect_cuticle"/>
</dbReference>
<dbReference type="PANTHER" id="PTHR10380">
    <property type="entry name" value="CUTICLE PROTEIN"/>
    <property type="match status" value="1"/>
</dbReference>
<feature type="chain" id="PRO_5002818056" description="Drosophila melanogaster" evidence="3">
    <location>
        <begin position="17"/>
        <end position="95"/>
    </location>
</feature>
<feature type="signal peptide" evidence="3">
    <location>
        <begin position="1"/>
        <end position="16"/>
    </location>
</feature>
<dbReference type="PANTHER" id="PTHR10380:SF237">
    <property type="entry name" value="CUTICULAR PROTEIN 65AU, ISOFORM A-RELATED"/>
    <property type="match status" value="1"/>
</dbReference>
<evidence type="ECO:0008006" key="6">
    <source>
        <dbReference type="Google" id="ProtNLM"/>
    </source>
</evidence>
<accession>B4P2T0</accession>
<name>B4P2T0_DROYA</name>
<dbReference type="Proteomes" id="UP000002282">
    <property type="component" value="Chromosome 2L"/>
</dbReference>